<comment type="caution">
    <text evidence="1">The sequence shown here is derived from an EMBL/GenBank/DDBJ whole genome shotgun (WGS) entry which is preliminary data.</text>
</comment>
<protein>
    <submittedName>
        <fullName evidence="1">Uncharacterized protein</fullName>
    </submittedName>
</protein>
<evidence type="ECO:0000313" key="1">
    <source>
        <dbReference type="EMBL" id="KGG87686.1"/>
    </source>
</evidence>
<evidence type="ECO:0000313" key="2">
    <source>
        <dbReference type="Proteomes" id="UP000029567"/>
    </source>
</evidence>
<dbReference type="AlphaFoldDB" id="A0A0E3BYG0"/>
<gene>
    <name evidence="1" type="ORF">P245_19740</name>
</gene>
<name>A0A0E3BYG0_9BURK</name>
<proteinExistence type="predicted"/>
<dbReference type="Proteomes" id="UP000029567">
    <property type="component" value="Unassembled WGS sequence"/>
</dbReference>
<dbReference type="RefSeq" id="WP_034381853.1">
    <property type="nucleotide sequence ID" value="NZ_AWTN01000106.1"/>
</dbReference>
<organism evidence="1 2">
    <name type="scientific">Comamonas thiooxydans</name>
    <dbReference type="NCBI Taxonomy" id="363952"/>
    <lineage>
        <taxon>Bacteria</taxon>
        <taxon>Pseudomonadati</taxon>
        <taxon>Pseudomonadota</taxon>
        <taxon>Betaproteobacteria</taxon>
        <taxon>Burkholderiales</taxon>
        <taxon>Comamonadaceae</taxon>
        <taxon>Comamonas</taxon>
    </lineage>
</organism>
<sequence length="75" mass="8607">MNFITEDVLRAIEEQRPDLASWAEDKRHTLADAGKLESLRWIAFDLDATNRAIACKTLGIHDADIEALRRIFRVI</sequence>
<accession>A0A0E3BYG0</accession>
<reference evidence="1 2" key="1">
    <citation type="submission" date="2013-09" db="EMBL/GenBank/DDBJ databases">
        <title>High correlation between genotypes and phenotypes of environmental bacteria Comamonas testosteroni strains.</title>
        <authorList>
            <person name="Liu L."/>
            <person name="Zhu W."/>
            <person name="Xia X."/>
            <person name="Xu B."/>
            <person name="Luo M."/>
            <person name="Wang G."/>
        </authorList>
    </citation>
    <scope>NUCLEOTIDE SEQUENCE [LARGE SCALE GENOMIC DNA]</scope>
    <source>
        <strain evidence="1 2">JL14</strain>
    </source>
</reference>
<dbReference type="EMBL" id="AWTN01000106">
    <property type="protein sequence ID" value="KGG87686.1"/>
    <property type="molecule type" value="Genomic_DNA"/>
</dbReference>